<evidence type="ECO:0000313" key="8">
    <source>
        <dbReference type="EMBL" id="OLU46935.1"/>
    </source>
</evidence>
<evidence type="ECO:0000259" key="7">
    <source>
        <dbReference type="PROSITE" id="PS51900"/>
    </source>
</evidence>
<dbReference type="GO" id="GO:0006310">
    <property type="term" value="P:DNA recombination"/>
    <property type="evidence" value="ECO:0007669"/>
    <property type="project" value="UniProtKB-KW"/>
</dbReference>
<evidence type="ECO:0000256" key="3">
    <source>
        <dbReference type="ARBA" id="ARBA00023125"/>
    </source>
</evidence>
<dbReference type="GO" id="GO:0015074">
    <property type="term" value="P:DNA integration"/>
    <property type="evidence" value="ECO:0007669"/>
    <property type="project" value="UniProtKB-KW"/>
</dbReference>
<dbReference type="RefSeq" id="WP_075884675.1">
    <property type="nucleotide sequence ID" value="NZ_CAPPTY010000020.1"/>
</dbReference>
<dbReference type="InterPro" id="IPR004107">
    <property type="entry name" value="Integrase_SAM-like_N"/>
</dbReference>
<dbReference type="InterPro" id="IPR011010">
    <property type="entry name" value="DNA_brk_join_enz"/>
</dbReference>
<dbReference type="SUPFAM" id="SSF56349">
    <property type="entry name" value="DNA breaking-rejoining enzymes"/>
    <property type="match status" value="1"/>
</dbReference>
<evidence type="ECO:0000256" key="4">
    <source>
        <dbReference type="ARBA" id="ARBA00023172"/>
    </source>
</evidence>
<dbReference type="InterPro" id="IPR010998">
    <property type="entry name" value="Integrase_recombinase_N"/>
</dbReference>
<protein>
    <recommendedName>
        <fullName evidence="10">Tyr recombinase domain-containing protein</fullName>
    </recommendedName>
</protein>
<dbReference type="Gene3D" id="1.10.150.130">
    <property type="match status" value="1"/>
</dbReference>
<evidence type="ECO:0008006" key="10">
    <source>
        <dbReference type="Google" id="ProtNLM"/>
    </source>
</evidence>
<dbReference type="PROSITE" id="PS51898">
    <property type="entry name" value="TYR_RECOMBINASE"/>
    <property type="match status" value="1"/>
</dbReference>
<dbReference type="Gene3D" id="1.10.443.10">
    <property type="entry name" value="Intergrase catalytic core"/>
    <property type="match status" value="1"/>
</dbReference>
<accession>A0A1Q9YMW6</accession>
<feature type="domain" description="Core-binding (CB)" evidence="7">
    <location>
        <begin position="1"/>
        <end position="84"/>
    </location>
</feature>
<dbReference type="Pfam" id="PF13495">
    <property type="entry name" value="Phage_int_SAM_4"/>
    <property type="match status" value="1"/>
</dbReference>
<proteinExistence type="inferred from homology"/>
<dbReference type="GO" id="GO:0003677">
    <property type="term" value="F:DNA binding"/>
    <property type="evidence" value="ECO:0007669"/>
    <property type="project" value="UniProtKB-UniRule"/>
</dbReference>
<reference evidence="8 9" key="1">
    <citation type="submission" date="2016-11" db="EMBL/GenBank/DDBJ databases">
        <title>Description of two novel members of the family Erysipelotrichaceae: Ileibacterium lipovorans gen. nov., sp. nov. and Dubosiella newyorkensis, gen. nov., sp. nov.</title>
        <authorList>
            <person name="Cox L.M."/>
            <person name="Sohn J."/>
            <person name="Tyrrell K.L."/>
            <person name="Citron D.M."/>
            <person name="Lawson P.A."/>
            <person name="Patel N.B."/>
            <person name="Iizumi T."/>
            <person name="Perez-Perez G.I."/>
            <person name="Goldstein E.J."/>
            <person name="Blaser M.J."/>
        </authorList>
    </citation>
    <scope>NUCLEOTIDE SEQUENCE [LARGE SCALE GENOMIC DNA]</scope>
    <source>
        <strain evidence="8 9">NYU-BL-K8</strain>
    </source>
</reference>
<keyword evidence="2" id="KW-0229">DNA integration</keyword>
<dbReference type="CDD" id="cd00397">
    <property type="entry name" value="DNA_BRE_C"/>
    <property type="match status" value="1"/>
</dbReference>
<evidence type="ECO:0000256" key="2">
    <source>
        <dbReference type="ARBA" id="ARBA00022908"/>
    </source>
</evidence>
<dbReference type="InterPro" id="IPR013762">
    <property type="entry name" value="Integrase-like_cat_sf"/>
</dbReference>
<evidence type="ECO:0000256" key="1">
    <source>
        <dbReference type="ARBA" id="ARBA00008857"/>
    </source>
</evidence>
<evidence type="ECO:0000313" key="9">
    <source>
        <dbReference type="Proteomes" id="UP000186758"/>
    </source>
</evidence>
<dbReference type="Proteomes" id="UP000186758">
    <property type="component" value="Unassembled WGS sequence"/>
</dbReference>
<keyword evidence="3 5" id="KW-0238">DNA-binding</keyword>
<organism evidence="8 9">
    <name type="scientific">Faecalibaculum rodentium</name>
    <dbReference type="NCBI Taxonomy" id="1702221"/>
    <lineage>
        <taxon>Bacteria</taxon>
        <taxon>Bacillati</taxon>
        <taxon>Bacillota</taxon>
        <taxon>Erysipelotrichia</taxon>
        <taxon>Erysipelotrichales</taxon>
        <taxon>Erysipelotrichaceae</taxon>
        <taxon>Faecalibaculum</taxon>
    </lineage>
</organism>
<dbReference type="AlphaFoldDB" id="A0A1Q9YMW6"/>
<evidence type="ECO:0000256" key="5">
    <source>
        <dbReference type="PROSITE-ProRule" id="PRU01248"/>
    </source>
</evidence>
<dbReference type="PANTHER" id="PTHR30349:SF41">
    <property type="entry name" value="INTEGRASE_RECOMBINASE PROTEIN MJ0367-RELATED"/>
    <property type="match status" value="1"/>
</dbReference>
<sequence length="289" mass="33432">MTRLELTDRIDLTLNIRGLSKRTVKIYKTWLTRFFDYVDVEDPSTITLYDCQKFLNHLRNDKNYAIRTHNQAVYALRHLCGTVLMIPYDKNALPRIRPPKTDKPFFSGEQVIQLIDQCEDLELKAAIALSFGCGLRIQEITNIQFRHINKVSHTITIENSKNDRTRTVKYSPSTAAILNSFFLSRQMILRPDDFLFHRKSPQCPMKTSALTQKFSHYIKGFPFSLPEHTFHSLRHSFATMLAWKNVPLPQIQKLMGHASAATTATYIHINESYLVELPDVLTRKEGKSS</sequence>
<comment type="similarity">
    <text evidence="1">Belongs to the 'phage' integrase family.</text>
</comment>
<dbReference type="InterPro" id="IPR044068">
    <property type="entry name" value="CB"/>
</dbReference>
<evidence type="ECO:0000259" key="6">
    <source>
        <dbReference type="PROSITE" id="PS51898"/>
    </source>
</evidence>
<keyword evidence="4" id="KW-0233">DNA recombination</keyword>
<feature type="domain" description="Tyr recombinase" evidence="6">
    <location>
        <begin position="101"/>
        <end position="279"/>
    </location>
</feature>
<name>A0A1Q9YMW6_9FIRM</name>
<comment type="caution">
    <text evidence="8">The sequence shown here is derived from an EMBL/GenBank/DDBJ whole genome shotgun (WGS) entry which is preliminary data.</text>
</comment>
<dbReference type="Pfam" id="PF00589">
    <property type="entry name" value="Phage_integrase"/>
    <property type="match status" value="1"/>
</dbReference>
<dbReference type="InterPro" id="IPR002104">
    <property type="entry name" value="Integrase_catalytic"/>
</dbReference>
<dbReference type="InterPro" id="IPR050090">
    <property type="entry name" value="Tyrosine_recombinase_XerCD"/>
</dbReference>
<dbReference type="PROSITE" id="PS51900">
    <property type="entry name" value="CB"/>
    <property type="match status" value="1"/>
</dbReference>
<dbReference type="EMBL" id="MPJZ01000014">
    <property type="protein sequence ID" value="OLU46935.1"/>
    <property type="molecule type" value="Genomic_DNA"/>
</dbReference>
<gene>
    <name evidence="8" type="ORF">BO223_01550</name>
</gene>
<dbReference type="PANTHER" id="PTHR30349">
    <property type="entry name" value="PHAGE INTEGRASE-RELATED"/>
    <property type="match status" value="1"/>
</dbReference>